<sequence length="516" mass="55884">MSARPLSRALLSGCAALALSGCMVGPKYQAPKPWSPQQYANHSLGAPYSVTSETEMASQWWQLFHDAELTSLEERVATQNLSFRLATANLAQSRAQLIMAGAERFPGLSASGSYSRSQYSTKELQEVISRVGHNVGGQYGNLLSDSAGSATVPLLNQWKDSIDATYEIDLWGRVAHEYAAAKADLQASDEERRSVLIARQADMARAYMTLRGDQQRLKILQDNVQTLQHIVTIAQERVRGGLVTQLDVESANARLHDTVAQEAQLQQGVAQEMNAVALLLGAPPESLNTELEKGAGIPVVPPVVPVGIPSELAQRRPDIREADAKLRAAVAEVGEATADFYPKVTISADFGFQTLSIRDMGFWNARAWNVGPSISLPIFQGGRLRGQLALKKYGQKAAAISYQQTVIQAWHDVDNALIAYRDEQLHRKGLEQAVADNRRALALAQSQYRSGLVTYLNVLNAQGQLQSAQIDLANSEATLATNLTRLYNALGGGWETALPVSVDPSKTKLASATAGP</sequence>
<keyword evidence="2" id="KW-0564">Palmitate</keyword>
<dbReference type="InterPro" id="IPR010131">
    <property type="entry name" value="MdtP/NodT-like"/>
</dbReference>
<dbReference type="InterPro" id="IPR003423">
    <property type="entry name" value="OMP_efflux"/>
</dbReference>
<dbReference type="Gene3D" id="2.20.200.10">
    <property type="entry name" value="Outer membrane efflux proteins (OEP)"/>
    <property type="match status" value="1"/>
</dbReference>
<reference evidence="3 4" key="1">
    <citation type="submission" date="2019-07" db="EMBL/GenBank/DDBJ databases">
        <title>Whole genome shotgun sequence of Gluconobacter wancherniae NBRC 103581.</title>
        <authorList>
            <person name="Hosoyama A."/>
            <person name="Uohara A."/>
            <person name="Ohji S."/>
            <person name="Ichikawa N."/>
        </authorList>
    </citation>
    <scope>NUCLEOTIDE SEQUENCE [LARGE SCALE GENOMIC DNA]</scope>
    <source>
        <strain evidence="3 4">NBRC 103581</strain>
    </source>
</reference>
<dbReference type="NCBIfam" id="TIGR01845">
    <property type="entry name" value="outer_NodT"/>
    <property type="match status" value="1"/>
</dbReference>
<dbReference type="SUPFAM" id="SSF56954">
    <property type="entry name" value="Outer membrane efflux proteins (OEP)"/>
    <property type="match status" value="1"/>
</dbReference>
<evidence type="ECO:0000313" key="4">
    <source>
        <dbReference type="Proteomes" id="UP000321230"/>
    </source>
</evidence>
<dbReference type="EMBL" id="BJUZ01000002">
    <property type="protein sequence ID" value="GEK93962.1"/>
    <property type="molecule type" value="Genomic_DNA"/>
</dbReference>
<proteinExistence type="inferred from homology"/>
<evidence type="ECO:0008006" key="5">
    <source>
        <dbReference type="Google" id="ProtNLM"/>
    </source>
</evidence>
<gene>
    <name evidence="3" type="ORF">GWA01_17320</name>
</gene>
<evidence type="ECO:0000256" key="2">
    <source>
        <dbReference type="RuleBase" id="RU362097"/>
    </source>
</evidence>
<dbReference type="Proteomes" id="UP000321230">
    <property type="component" value="Unassembled WGS sequence"/>
</dbReference>
<dbReference type="PANTHER" id="PTHR30203">
    <property type="entry name" value="OUTER MEMBRANE CATION EFFLUX PROTEIN"/>
    <property type="match status" value="1"/>
</dbReference>
<name>A0A511B2D9_9PROT</name>
<comment type="subcellular location">
    <subcellularLocation>
        <location evidence="2">Cell membrane</location>
        <topology evidence="2">Lipid-anchor</topology>
    </subcellularLocation>
</comment>
<keyword evidence="2" id="KW-0812">Transmembrane</keyword>
<dbReference type="GO" id="GO:0005886">
    <property type="term" value="C:plasma membrane"/>
    <property type="evidence" value="ECO:0007669"/>
    <property type="project" value="UniProtKB-SubCell"/>
</dbReference>
<dbReference type="PROSITE" id="PS51257">
    <property type="entry name" value="PROKAR_LIPOPROTEIN"/>
    <property type="match status" value="1"/>
</dbReference>
<keyword evidence="2" id="KW-1134">Transmembrane beta strand</keyword>
<comment type="similarity">
    <text evidence="1 2">Belongs to the outer membrane factor (OMF) (TC 1.B.17) family.</text>
</comment>
<dbReference type="RefSeq" id="WP_146796421.1">
    <property type="nucleotide sequence ID" value="NZ_BARC01000008.1"/>
</dbReference>
<evidence type="ECO:0000256" key="1">
    <source>
        <dbReference type="ARBA" id="ARBA00007613"/>
    </source>
</evidence>
<dbReference type="Pfam" id="PF02321">
    <property type="entry name" value="OEP"/>
    <property type="match status" value="2"/>
</dbReference>
<protein>
    <recommendedName>
        <fullName evidence="5">Secretion protein</fullName>
    </recommendedName>
</protein>
<dbReference type="PANTHER" id="PTHR30203:SF25">
    <property type="entry name" value="OUTER MEMBRANE PROTEIN-RELATED"/>
    <property type="match status" value="1"/>
</dbReference>
<evidence type="ECO:0000313" key="3">
    <source>
        <dbReference type="EMBL" id="GEK93962.1"/>
    </source>
</evidence>
<accession>A0A511B2D9</accession>
<dbReference type="OrthoDB" id="9783100at2"/>
<keyword evidence="2" id="KW-0472">Membrane</keyword>
<dbReference type="Gene3D" id="1.20.1600.10">
    <property type="entry name" value="Outer membrane efflux proteins (OEP)"/>
    <property type="match status" value="1"/>
</dbReference>
<keyword evidence="2" id="KW-0449">Lipoprotein</keyword>
<dbReference type="GO" id="GO:0015562">
    <property type="term" value="F:efflux transmembrane transporter activity"/>
    <property type="evidence" value="ECO:0007669"/>
    <property type="project" value="InterPro"/>
</dbReference>
<comment type="caution">
    <text evidence="3">The sequence shown here is derived from an EMBL/GenBank/DDBJ whole genome shotgun (WGS) entry which is preliminary data.</text>
</comment>
<dbReference type="AlphaFoldDB" id="A0A511B2D9"/>
<keyword evidence="4" id="KW-1185">Reference proteome</keyword>
<organism evidence="3 4">
    <name type="scientific">Gluconobacter wancherniae NBRC 103581</name>
    <dbReference type="NCBI Taxonomy" id="656744"/>
    <lineage>
        <taxon>Bacteria</taxon>
        <taxon>Pseudomonadati</taxon>
        <taxon>Pseudomonadota</taxon>
        <taxon>Alphaproteobacteria</taxon>
        <taxon>Acetobacterales</taxon>
        <taxon>Acetobacteraceae</taxon>
        <taxon>Gluconobacter</taxon>
    </lineage>
</organism>